<dbReference type="CDD" id="cd00165">
    <property type="entry name" value="S4"/>
    <property type="match status" value="1"/>
</dbReference>
<dbReference type="PROSITE" id="PS50889">
    <property type="entry name" value="S4"/>
    <property type="match status" value="1"/>
</dbReference>
<evidence type="ECO:0000313" key="4">
    <source>
        <dbReference type="EMBL" id="SDG49941.1"/>
    </source>
</evidence>
<keyword evidence="5" id="KW-1185">Reference proteome</keyword>
<comment type="caution">
    <text evidence="4">The sequence shown here is derived from an EMBL/GenBank/DDBJ whole genome shotgun (WGS) entry which is preliminary data.</text>
</comment>
<evidence type="ECO:0000256" key="2">
    <source>
        <dbReference type="SAM" id="MobiDB-lite"/>
    </source>
</evidence>
<dbReference type="AlphaFoldDB" id="A0A8G2F0J7"/>
<reference evidence="4 5" key="1">
    <citation type="submission" date="2016-10" db="EMBL/GenBank/DDBJ databases">
        <authorList>
            <person name="Varghese N."/>
            <person name="Submissions S."/>
        </authorList>
    </citation>
    <scope>NUCLEOTIDE SEQUENCE [LARGE SCALE GENOMIC DNA]</scope>
    <source>
        <strain evidence="4 5">DSM 18839</strain>
    </source>
</reference>
<dbReference type="Pfam" id="PF01479">
    <property type="entry name" value="S4"/>
    <property type="match status" value="1"/>
</dbReference>
<evidence type="ECO:0000259" key="3">
    <source>
        <dbReference type="SMART" id="SM00363"/>
    </source>
</evidence>
<sequence length="144" mass="15476">MSGDGASAPDGAESQRLDKWLWCARFFKSRSLANALLAAGRLRLDGTVVSKAHQKVRVGAVLTFPQGPHVRVVKVLSLATRRGPAPEARTLYEDLAPIPERSADPADAAPLRASGPSRDRGAGRPTKRDRRAIERLLDDSGSGR</sequence>
<dbReference type="Proteomes" id="UP000198615">
    <property type="component" value="Unassembled WGS sequence"/>
</dbReference>
<dbReference type="SMART" id="SM00363">
    <property type="entry name" value="S4"/>
    <property type="match status" value="1"/>
</dbReference>
<protein>
    <submittedName>
        <fullName evidence="4">Heat shock protein Hsp15</fullName>
    </submittedName>
</protein>
<dbReference type="EMBL" id="FNBW01000019">
    <property type="protein sequence ID" value="SDG49941.1"/>
    <property type="molecule type" value="Genomic_DNA"/>
</dbReference>
<dbReference type="Gene3D" id="3.10.290.10">
    <property type="entry name" value="RNA-binding S4 domain"/>
    <property type="match status" value="1"/>
</dbReference>
<gene>
    <name evidence="4" type="ORF">SAMN05660686_04617</name>
</gene>
<organism evidence="4 5">
    <name type="scientific">Thalassobaculum litoreum DSM 18839</name>
    <dbReference type="NCBI Taxonomy" id="1123362"/>
    <lineage>
        <taxon>Bacteria</taxon>
        <taxon>Pseudomonadati</taxon>
        <taxon>Pseudomonadota</taxon>
        <taxon>Alphaproteobacteria</taxon>
        <taxon>Rhodospirillales</taxon>
        <taxon>Thalassobaculaceae</taxon>
        <taxon>Thalassobaculum</taxon>
    </lineage>
</organism>
<evidence type="ECO:0000256" key="1">
    <source>
        <dbReference type="PROSITE-ProRule" id="PRU00182"/>
    </source>
</evidence>
<keyword evidence="4" id="KW-0346">Stress response</keyword>
<dbReference type="InterPro" id="IPR002942">
    <property type="entry name" value="S4_RNA-bd"/>
</dbReference>
<feature type="domain" description="RNA-binding S4" evidence="3">
    <location>
        <begin position="15"/>
        <end position="77"/>
    </location>
</feature>
<evidence type="ECO:0000313" key="5">
    <source>
        <dbReference type="Proteomes" id="UP000198615"/>
    </source>
</evidence>
<dbReference type="SUPFAM" id="SSF55174">
    <property type="entry name" value="Alpha-L RNA-binding motif"/>
    <property type="match status" value="1"/>
</dbReference>
<dbReference type="InterPro" id="IPR036986">
    <property type="entry name" value="S4_RNA-bd_sf"/>
</dbReference>
<dbReference type="OrthoDB" id="9797176at2"/>
<dbReference type="RefSeq" id="WP_093154171.1">
    <property type="nucleotide sequence ID" value="NZ_FNBW01000019.1"/>
</dbReference>
<feature type="region of interest" description="Disordered" evidence="2">
    <location>
        <begin position="86"/>
        <end position="144"/>
    </location>
</feature>
<proteinExistence type="predicted"/>
<keyword evidence="1" id="KW-0694">RNA-binding</keyword>
<name>A0A8G2F0J7_9PROT</name>
<dbReference type="GO" id="GO:0003723">
    <property type="term" value="F:RNA binding"/>
    <property type="evidence" value="ECO:0007669"/>
    <property type="project" value="UniProtKB-KW"/>
</dbReference>
<accession>A0A8G2F0J7</accession>